<proteinExistence type="predicted"/>
<gene>
    <name evidence="2" type="ORF">B2J93_2460</name>
</gene>
<name>A0A218YSX2_9HELO</name>
<evidence type="ECO:0000313" key="2">
    <source>
        <dbReference type="EMBL" id="OWO97700.1"/>
    </source>
</evidence>
<evidence type="ECO:0000256" key="1">
    <source>
        <dbReference type="SAM" id="MobiDB-lite"/>
    </source>
</evidence>
<dbReference type="InParanoid" id="A0A218YSX2"/>
<feature type="region of interest" description="Disordered" evidence="1">
    <location>
        <begin position="31"/>
        <end position="52"/>
    </location>
</feature>
<accession>A0A218YSX2</accession>
<evidence type="ECO:0000313" key="3">
    <source>
        <dbReference type="Proteomes" id="UP000242519"/>
    </source>
</evidence>
<sequence>MKGLNFQTKTYQSLENPDADWEGFSGIGELTSEEDECSVESHAALEQNWGRE</sequence>
<organism evidence="2 3">
    <name type="scientific">Diplocarpon coronariae</name>
    <dbReference type="NCBI Taxonomy" id="2795749"/>
    <lineage>
        <taxon>Eukaryota</taxon>
        <taxon>Fungi</taxon>
        <taxon>Dikarya</taxon>
        <taxon>Ascomycota</taxon>
        <taxon>Pezizomycotina</taxon>
        <taxon>Leotiomycetes</taxon>
        <taxon>Helotiales</taxon>
        <taxon>Drepanopezizaceae</taxon>
        <taxon>Diplocarpon</taxon>
    </lineage>
</organism>
<protein>
    <submittedName>
        <fullName evidence="2">Molybdopterin oxidoreductase</fullName>
    </submittedName>
</protein>
<dbReference type="Proteomes" id="UP000242519">
    <property type="component" value="Unassembled WGS sequence"/>
</dbReference>
<comment type="caution">
    <text evidence="2">The sequence shown here is derived from an EMBL/GenBank/DDBJ whole genome shotgun (WGS) entry which is preliminary data.</text>
</comment>
<dbReference type="EMBL" id="MZNU01000426">
    <property type="protein sequence ID" value="OWO97700.1"/>
    <property type="molecule type" value="Genomic_DNA"/>
</dbReference>
<reference evidence="2 3" key="1">
    <citation type="submission" date="2017-04" db="EMBL/GenBank/DDBJ databases">
        <title>Draft genome sequence of Marssonina coronaria NL1: causal agent of apple blotch.</title>
        <authorList>
            <person name="Cheng Q."/>
        </authorList>
    </citation>
    <scope>NUCLEOTIDE SEQUENCE [LARGE SCALE GENOMIC DNA]</scope>
    <source>
        <strain evidence="2 3">NL1</strain>
    </source>
</reference>
<keyword evidence="3" id="KW-1185">Reference proteome</keyword>
<dbReference type="AlphaFoldDB" id="A0A218YSX2"/>